<evidence type="ECO:0000256" key="4">
    <source>
        <dbReference type="ARBA" id="ARBA00022692"/>
    </source>
</evidence>
<accession>A0A8K0DFC3</accession>
<dbReference type="GO" id="GO:0005777">
    <property type="term" value="C:peroxisome"/>
    <property type="evidence" value="ECO:0007669"/>
    <property type="project" value="TreeGrafter"/>
</dbReference>
<evidence type="ECO:0000313" key="14">
    <source>
        <dbReference type="Proteomes" id="UP000801492"/>
    </source>
</evidence>
<evidence type="ECO:0000256" key="6">
    <source>
        <dbReference type="ARBA" id="ARBA00022989"/>
    </source>
</evidence>
<name>A0A8K0DFC3_IGNLU</name>
<evidence type="ECO:0000256" key="5">
    <source>
        <dbReference type="ARBA" id="ARBA00022857"/>
    </source>
</evidence>
<dbReference type="GO" id="GO:0080019">
    <property type="term" value="F:alcohol-forming very long-chain fatty acyl-CoA reductase activity"/>
    <property type="evidence" value="ECO:0007669"/>
    <property type="project" value="InterPro"/>
</dbReference>
<keyword evidence="14" id="KW-1185">Reference proteome</keyword>
<dbReference type="GO" id="GO:0035336">
    <property type="term" value="P:long-chain fatty-acyl-CoA metabolic process"/>
    <property type="evidence" value="ECO:0007669"/>
    <property type="project" value="TreeGrafter"/>
</dbReference>
<gene>
    <name evidence="13" type="ORF">ILUMI_06510</name>
</gene>
<feature type="domain" description="Fatty acyl-CoA reductase C-terminal" evidence="11">
    <location>
        <begin position="416"/>
        <end position="512"/>
    </location>
</feature>
<reference evidence="13" key="1">
    <citation type="submission" date="2019-08" db="EMBL/GenBank/DDBJ databases">
        <title>The genome of the North American firefly Photinus pyralis.</title>
        <authorList>
            <consortium name="Photinus pyralis genome working group"/>
            <person name="Fallon T.R."/>
            <person name="Sander Lower S.E."/>
            <person name="Weng J.-K."/>
        </authorList>
    </citation>
    <scope>NUCLEOTIDE SEQUENCE</scope>
    <source>
        <strain evidence="13">TRF0915ILg1</strain>
        <tissue evidence="13">Whole body</tissue>
    </source>
</reference>
<dbReference type="InterPro" id="IPR033640">
    <property type="entry name" value="FAR_C"/>
</dbReference>
<keyword evidence="3 10" id="KW-0444">Lipid biosynthesis</keyword>
<dbReference type="PANTHER" id="PTHR11011:SF107">
    <property type="entry name" value="FATTY ACYL-COA REDUCTASE"/>
    <property type="match status" value="1"/>
</dbReference>
<dbReference type="InterPro" id="IPR013120">
    <property type="entry name" value="FAR_NAD-bd"/>
</dbReference>
<evidence type="ECO:0000259" key="12">
    <source>
        <dbReference type="Pfam" id="PF07993"/>
    </source>
</evidence>
<organism evidence="13 14">
    <name type="scientific">Ignelater luminosus</name>
    <name type="common">Cucubano</name>
    <name type="synonym">Pyrophorus luminosus</name>
    <dbReference type="NCBI Taxonomy" id="2038154"/>
    <lineage>
        <taxon>Eukaryota</taxon>
        <taxon>Metazoa</taxon>
        <taxon>Ecdysozoa</taxon>
        <taxon>Arthropoda</taxon>
        <taxon>Hexapoda</taxon>
        <taxon>Insecta</taxon>
        <taxon>Pterygota</taxon>
        <taxon>Neoptera</taxon>
        <taxon>Endopterygota</taxon>
        <taxon>Coleoptera</taxon>
        <taxon>Polyphaga</taxon>
        <taxon>Elateriformia</taxon>
        <taxon>Elateroidea</taxon>
        <taxon>Elateridae</taxon>
        <taxon>Agrypninae</taxon>
        <taxon>Pyrophorini</taxon>
        <taxon>Ignelater</taxon>
    </lineage>
</organism>
<dbReference type="PANTHER" id="PTHR11011">
    <property type="entry name" value="MALE STERILITY PROTEIN 2-RELATED"/>
    <property type="match status" value="1"/>
</dbReference>
<dbReference type="EC" id="1.2.1.84" evidence="10"/>
<dbReference type="Pfam" id="PF07993">
    <property type="entry name" value="NAD_binding_4"/>
    <property type="match status" value="1"/>
</dbReference>
<dbReference type="AlphaFoldDB" id="A0A8K0DFC3"/>
<comment type="subcellular location">
    <subcellularLocation>
        <location evidence="1">Membrane</location>
        <topology evidence="1">Multi-pass membrane protein</topology>
    </subcellularLocation>
</comment>
<dbReference type="CDD" id="cd05236">
    <property type="entry name" value="FAR-N_SDR_e"/>
    <property type="match status" value="1"/>
</dbReference>
<dbReference type="Proteomes" id="UP000801492">
    <property type="component" value="Unassembled WGS sequence"/>
</dbReference>
<evidence type="ECO:0000256" key="3">
    <source>
        <dbReference type="ARBA" id="ARBA00022516"/>
    </source>
</evidence>
<comment type="function">
    <text evidence="10">Catalyzes the reduction of fatty acyl-CoA to fatty alcohols.</text>
</comment>
<dbReference type="OrthoDB" id="429813at2759"/>
<dbReference type="GO" id="GO:0016020">
    <property type="term" value="C:membrane"/>
    <property type="evidence" value="ECO:0007669"/>
    <property type="project" value="UniProtKB-SubCell"/>
</dbReference>
<keyword evidence="8" id="KW-0472">Membrane</keyword>
<evidence type="ECO:0000256" key="10">
    <source>
        <dbReference type="RuleBase" id="RU363097"/>
    </source>
</evidence>
<evidence type="ECO:0000259" key="11">
    <source>
        <dbReference type="Pfam" id="PF03015"/>
    </source>
</evidence>
<dbReference type="CDD" id="cd09071">
    <property type="entry name" value="FAR_C"/>
    <property type="match status" value="1"/>
</dbReference>
<evidence type="ECO:0000256" key="2">
    <source>
        <dbReference type="ARBA" id="ARBA00005928"/>
    </source>
</evidence>
<evidence type="ECO:0000256" key="7">
    <source>
        <dbReference type="ARBA" id="ARBA00023098"/>
    </source>
</evidence>
<keyword evidence="5 10" id="KW-0521">NADP</keyword>
<evidence type="ECO:0000256" key="8">
    <source>
        <dbReference type="ARBA" id="ARBA00023136"/>
    </source>
</evidence>
<keyword evidence="4" id="KW-0812">Transmembrane</keyword>
<comment type="caution">
    <text evidence="13">The sequence shown here is derived from an EMBL/GenBank/DDBJ whole genome shotgun (WGS) entry which is preliminary data.</text>
</comment>
<dbReference type="EMBL" id="VTPC01002701">
    <property type="protein sequence ID" value="KAF2899650.1"/>
    <property type="molecule type" value="Genomic_DNA"/>
</dbReference>
<dbReference type="FunFam" id="3.40.50.720:FF:000143">
    <property type="entry name" value="Fatty acyl-CoA reductase"/>
    <property type="match status" value="1"/>
</dbReference>
<dbReference type="SUPFAM" id="SSF51735">
    <property type="entry name" value="NAD(P)-binding Rossmann-fold domains"/>
    <property type="match status" value="1"/>
</dbReference>
<keyword evidence="6" id="KW-1133">Transmembrane helix</keyword>
<keyword evidence="10" id="KW-0560">Oxidoreductase</keyword>
<feature type="domain" description="Thioester reductase (TE)" evidence="12">
    <location>
        <begin position="75"/>
        <end position="344"/>
    </location>
</feature>
<evidence type="ECO:0000256" key="9">
    <source>
        <dbReference type="ARBA" id="ARBA00052530"/>
    </source>
</evidence>
<dbReference type="InterPro" id="IPR036291">
    <property type="entry name" value="NAD(P)-bd_dom_sf"/>
</dbReference>
<dbReference type="Pfam" id="PF03015">
    <property type="entry name" value="Sterile"/>
    <property type="match status" value="1"/>
</dbReference>
<evidence type="ECO:0000256" key="1">
    <source>
        <dbReference type="ARBA" id="ARBA00004141"/>
    </source>
</evidence>
<proteinExistence type="inferred from homology"/>
<dbReference type="InterPro" id="IPR026055">
    <property type="entry name" value="FAR"/>
</dbReference>
<dbReference type="GO" id="GO:0102965">
    <property type="term" value="F:alcohol-forming long-chain fatty acyl-CoA reductase activity"/>
    <property type="evidence" value="ECO:0007669"/>
    <property type="project" value="UniProtKB-EC"/>
</dbReference>
<comment type="similarity">
    <text evidence="2 10">Belongs to the fatty acyl-CoA reductase family.</text>
</comment>
<sequence>MVASNILTKSRSLYIDTSSFLNNDNPLSLLGPSSMLSSPNSIHNSNNNNNLLTVTNRDVTTNNISEFYKGANIFITGGTGFVGKALIEKLLRTCVAIENIYVLIRPKRGLGVEQRLKELLKNPVFEKIREKTPEYFDKIQAFSGDVGQPNLGLCEADRNILLNQVNIVFHSAATVRFTEDLKDAVQLNTLGTKRVAELCKDMRHLKSFIHVSTAYSNADKNDVEEIVYDPPHDPRSIINCIETLPPDAIKLITQKLIGKHPNSYTLTKALAEYLILEHSAFLPAAIVRPSIITASWKEPFPGWVDNISGITGIMMECARGTIKSIVCNQELLMDLVPVDIVANTLITAAWHTAACRSNTIRVYNCTSSSINGISWKNFGELTQQYALEYPSKYISWYPGFTYRTSRFMHWLCHAFLHYMPACMLDIFLYCTKHKPIMLRICRKIARAAKNGEFFALHEWNFHTTTIKSLVEAVRNAEDGESFNVDLSKENGFHWDPYVKTYLLGIRQHILKDDLSSLNRAKAKLNRLYWANKAIQIASIYALLRLALW</sequence>
<dbReference type="Gene3D" id="3.40.50.720">
    <property type="entry name" value="NAD(P)-binding Rossmann-like Domain"/>
    <property type="match status" value="1"/>
</dbReference>
<protein>
    <recommendedName>
        <fullName evidence="10">Fatty acyl-CoA reductase</fullName>
        <ecNumber evidence="10">1.2.1.84</ecNumber>
    </recommendedName>
</protein>
<keyword evidence="7 10" id="KW-0443">Lipid metabolism</keyword>
<comment type="catalytic activity">
    <reaction evidence="9 10">
        <text>a long-chain fatty acyl-CoA + 2 NADPH + 2 H(+) = a long-chain primary fatty alcohol + 2 NADP(+) + CoA</text>
        <dbReference type="Rhea" id="RHEA:52716"/>
        <dbReference type="ChEBI" id="CHEBI:15378"/>
        <dbReference type="ChEBI" id="CHEBI:57287"/>
        <dbReference type="ChEBI" id="CHEBI:57783"/>
        <dbReference type="ChEBI" id="CHEBI:58349"/>
        <dbReference type="ChEBI" id="CHEBI:77396"/>
        <dbReference type="ChEBI" id="CHEBI:83139"/>
        <dbReference type="EC" id="1.2.1.84"/>
    </reaction>
</comment>
<evidence type="ECO:0000313" key="13">
    <source>
        <dbReference type="EMBL" id="KAF2899650.1"/>
    </source>
</evidence>